<feature type="domain" description="PglD N-terminal" evidence="7">
    <location>
        <begin position="7"/>
        <end position="72"/>
    </location>
</feature>
<dbReference type="EC" id="2.3.1.129" evidence="8"/>
<dbReference type="NCBIfam" id="TIGR03570">
    <property type="entry name" value="NeuD_NnaD"/>
    <property type="match status" value="1"/>
</dbReference>
<feature type="binding site" evidence="6">
    <location>
        <position position="69"/>
    </location>
    <ligand>
        <name>substrate</name>
    </ligand>
</feature>
<dbReference type="SUPFAM" id="SSF51161">
    <property type="entry name" value="Trimeric LpxA-like enzymes"/>
    <property type="match status" value="1"/>
</dbReference>
<dbReference type="GO" id="GO:0008780">
    <property type="term" value="F:acyl-[acyl-carrier-protein]-UDP-N-acetylglucosamine O-acyltransferase activity"/>
    <property type="evidence" value="ECO:0007669"/>
    <property type="project" value="UniProtKB-EC"/>
</dbReference>
<dbReference type="InterPro" id="IPR050179">
    <property type="entry name" value="Trans_hexapeptide_repeat"/>
</dbReference>
<dbReference type="CDD" id="cd03360">
    <property type="entry name" value="LbH_AT_putative"/>
    <property type="match status" value="1"/>
</dbReference>
<feature type="binding site" evidence="6">
    <location>
        <position position="148"/>
    </location>
    <ligand>
        <name>acetyl-CoA</name>
        <dbReference type="ChEBI" id="CHEBI:57288"/>
    </ligand>
</feature>
<reference evidence="8 9" key="1">
    <citation type="journal article" date="2010" name="ISME J.">
        <title>Fine-scale evolution: genomic, phenotypic and ecological differentiation in two coexisting Salinibacter ruber strains.</title>
        <authorList>
            <person name="Pena A."/>
            <person name="Teeling H."/>
            <person name="Huerta-Cepas J."/>
            <person name="Santos F."/>
            <person name="Yarza P."/>
            <person name="Brito-Echeverria J."/>
            <person name="Lucio M."/>
            <person name="Schmitt-Kopplin P."/>
            <person name="Meseguer I."/>
            <person name="Schenowitz C."/>
            <person name="Dossat C."/>
            <person name="Barbe V."/>
            <person name="Dopazo J."/>
            <person name="Rossello-Mora R."/>
            <person name="Schuler M."/>
            <person name="Glockner F.O."/>
            <person name="Amann R."/>
            <person name="Gabaldon T."/>
            <person name="Anton J."/>
        </authorList>
    </citation>
    <scope>NUCLEOTIDE SEQUENCE [LARGE SCALE GENOMIC DNA]</scope>
    <source>
        <strain evidence="8 9">M8</strain>
    </source>
</reference>
<keyword evidence="2 8" id="KW-0808">Transferase</keyword>
<name>D5H6G6_SALRM</name>
<dbReference type="InterPro" id="IPR041561">
    <property type="entry name" value="PglD_N"/>
</dbReference>
<dbReference type="InterPro" id="IPR001451">
    <property type="entry name" value="Hexapep"/>
</dbReference>
<dbReference type="Pfam" id="PF17836">
    <property type="entry name" value="PglD_N"/>
    <property type="match status" value="1"/>
</dbReference>
<dbReference type="EMBL" id="FP565814">
    <property type="protein sequence ID" value="CBH23621.1"/>
    <property type="molecule type" value="Genomic_DNA"/>
</dbReference>
<dbReference type="InterPro" id="IPR020019">
    <property type="entry name" value="AcTrfase_PglD-like"/>
</dbReference>
<dbReference type="PANTHER" id="PTHR43300:SF7">
    <property type="entry name" value="UDP-N-ACETYLBACILLOSAMINE N-ACETYLTRANSFERASE"/>
    <property type="match status" value="1"/>
</dbReference>
<feature type="active site" description="Proton acceptor" evidence="5">
    <location>
        <position position="139"/>
    </location>
</feature>
<dbReference type="HOGENOM" id="CLU_081811_2_3_10"/>
<protein>
    <submittedName>
        <fullName evidence="8">Acyl-[acyl-carrier-protein]--UDP-N-acetylglucosam ine</fullName>
        <ecNumber evidence="8">2.3.1.129</ecNumber>
    </submittedName>
</protein>
<keyword evidence="3" id="KW-0677">Repeat</keyword>
<accession>D5H6G6</accession>
<evidence type="ECO:0000256" key="4">
    <source>
        <dbReference type="ARBA" id="ARBA00023315"/>
    </source>
</evidence>
<reference evidence="9" key="2">
    <citation type="submission" date="2010-04" db="EMBL/GenBank/DDBJ databases">
        <title>Genome sequence of Salinibacter ruber M8.</title>
        <authorList>
            <consortium name="Genoscope"/>
        </authorList>
    </citation>
    <scope>NUCLEOTIDE SEQUENCE [LARGE SCALE GENOMIC DNA]</scope>
    <source>
        <strain evidence="9">M8</strain>
    </source>
</reference>
<comment type="similarity">
    <text evidence="1">Belongs to the transferase hexapeptide repeat family.</text>
</comment>
<dbReference type="PANTHER" id="PTHR43300">
    <property type="entry name" value="ACETYLTRANSFERASE"/>
    <property type="match status" value="1"/>
</dbReference>
<dbReference type="Gene3D" id="2.160.10.10">
    <property type="entry name" value="Hexapeptide repeat proteins"/>
    <property type="match status" value="1"/>
</dbReference>
<evidence type="ECO:0000313" key="8">
    <source>
        <dbReference type="EMBL" id="CBH23621.1"/>
    </source>
</evidence>
<evidence type="ECO:0000313" key="9">
    <source>
        <dbReference type="Proteomes" id="UP000000933"/>
    </source>
</evidence>
<evidence type="ECO:0000256" key="6">
    <source>
        <dbReference type="PIRSR" id="PIRSR620019-2"/>
    </source>
</evidence>
<dbReference type="InterPro" id="IPR018357">
    <property type="entry name" value="Hexapep_transf_CS"/>
</dbReference>
<dbReference type="KEGG" id="srm:SRM_00700"/>
<dbReference type="PROSITE" id="PS00101">
    <property type="entry name" value="HEXAPEP_TRANSFERASES"/>
    <property type="match status" value="1"/>
</dbReference>
<dbReference type="Pfam" id="PF00132">
    <property type="entry name" value="Hexapep"/>
    <property type="match status" value="2"/>
</dbReference>
<sequence length="209" mass="21189">MADRPFIIVGGGGHARVVASTLQEIGKTILGFTDPDPKVYLGQGIEHLGSDAILADYAPSSVLLTVGVGSSQDTTLRTQLFSELRSKEFDLPSIVHTSAFVASEASVSSGAQIMAGAVIQPGTTVSENVIVNTNASVDHDCEIGPHTHVAPGATISGEVTLGNRVHVGAGASVIQGVHIGARSVVGAGAVVIDDVPPESVVVGIPAVQK</sequence>
<proteinExistence type="inferred from homology"/>
<dbReference type="AlphaFoldDB" id="D5H6G6"/>
<dbReference type="RefSeq" id="WP_013061137.1">
    <property type="nucleotide sequence ID" value="NC_014032.1"/>
</dbReference>
<feature type="site" description="Increases basicity of active site His" evidence="5">
    <location>
        <position position="140"/>
    </location>
</feature>
<dbReference type="Proteomes" id="UP000000933">
    <property type="component" value="Chromosome"/>
</dbReference>
<keyword evidence="4 8" id="KW-0012">Acyltransferase</keyword>
<evidence type="ECO:0000256" key="3">
    <source>
        <dbReference type="ARBA" id="ARBA00022737"/>
    </source>
</evidence>
<dbReference type="Gene3D" id="3.40.50.20">
    <property type="match status" value="1"/>
</dbReference>
<evidence type="ECO:0000256" key="5">
    <source>
        <dbReference type="PIRSR" id="PIRSR620019-1"/>
    </source>
</evidence>
<evidence type="ECO:0000259" key="7">
    <source>
        <dbReference type="Pfam" id="PF17836"/>
    </source>
</evidence>
<evidence type="ECO:0000256" key="2">
    <source>
        <dbReference type="ARBA" id="ARBA00022679"/>
    </source>
</evidence>
<dbReference type="InterPro" id="IPR011004">
    <property type="entry name" value="Trimer_LpxA-like_sf"/>
</dbReference>
<gene>
    <name evidence="8" type="ordered locus">SRM_00700</name>
</gene>
<evidence type="ECO:0000256" key="1">
    <source>
        <dbReference type="ARBA" id="ARBA00007274"/>
    </source>
</evidence>
<organism evidence="8 9">
    <name type="scientific">Salinibacter ruber (strain M8)</name>
    <dbReference type="NCBI Taxonomy" id="761659"/>
    <lineage>
        <taxon>Bacteria</taxon>
        <taxon>Pseudomonadati</taxon>
        <taxon>Rhodothermota</taxon>
        <taxon>Rhodothermia</taxon>
        <taxon>Rhodothermales</taxon>
        <taxon>Salinibacteraceae</taxon>
        <taxon>Salinibacter</taxon>
    </lineage>
</organism>